<dbReference type="Proteomes" id="UP000184774">
    <property type="component" value="Unassembled WGS sequence"/>
</dbReference>
<proteinExistence type="predicted"/>
<accession>A0A1N6M5F8</accession>
<reference evidence="2 3" key="1">
    <citation type="submission" date="2016-12" db="EMBL/GenBank/DDBJ databases">
        <authorList>
            <person name="Song W.-J."/>
            <person name="Kurnit D.M."/>
        </authorList>
    </citation>
    <scope>NUCLEOTIDE SEQUENCE [LARGE SCALE GENOMIC DNA]</scope>
    <source>
        <strain evidence="2 3">CECT 9026</strain>
    </source>
</reference>
<keyword evidence="1" id="KW-0472">Membrane</keyword>
<dbReference type="AlphaFoldDB" id="A0A1N6M5F8"/>
<dbReference type="OrthoDB" id="7366354at2"/>
<evidence type="ECO:0000313" key="3">
    <source>
        <dbReference type="Proteomes" id="UP000184774"/>
    </source>
</evidence>
<dbReference type="EMBL" id="FSSB01000016">
    <property type="protein sequence ID" value="SIO94655.1"/>
    <property type="molecule type" value="Genomic_DNA"/>
</dbReference>
<keyword evidence="1" id="KW-0812">Transmembrane</keyword>
<gene>
    <name evidence="2" type="ORF">VSP9026_02384</name>
</gene>
<protein>
    <submittedName>
        <fullName evidence="2">Uncharacterized protein</fullName>
    </submittedName>
</protein>
<name>A0A1N6M5F8_9VIBR</name>
<evidence type="ECO:0000256" key="1">
    <source>
        <dbReference type="SAM" id="Phobius"/>
    </source>
</evidence>
<feature type="transmembrane region" description="Helical" evidence="1">
    <location>
        <begin position="132"/>
        <end position="156"/>
    </location>
</feature>
<keyword evidence="1" id="KW-1133">Transmembrane helix</keyword>
<feature type="transmembrane region" description="Helical" evidence="1">
    <location>
        <begin position="106"/>
        <end position="126"/>
    </location>
</feature>
<organism evidence="2 3">
    <name type="scientific">Vibrio spartinae</name>
    <dbReference type="NCBI Taxonomy" id="1918945"/>
    <lineage>
        <taxon>Bacteria</taxon>
        <taxon>Pseudomonadati</taxon>
        <taxon>Pseudomonadota</taxon>
        <taxon>Gammaproteobacteria</taxon>
        <taxon>Vibrionales</taxon>
        <taxon>Vibrionaceae</taxon>
        <taxon>Vibrio</taxon>
    </lineage>
</organism>
<evidence type="ECO:0000313" key="2">
    <source>
        <dbReference type="EMBL" id="SIO94655.1"/>
    </source>
</evidence>
<sequence>MWENVKSLIASAAPLVGGLLAGPAGSSVGALIADKLGVEHTPEAIEAELKSHPEALLKIKQMESDERVELRKIKLQETSLLLGYEQSKLADTQDARKQHKDHWMPWALTLILAVMVGGMFAALFFGDVPENYSQVLIMIAGTVLGAFSTGIAYWLGSSQGSLIKGKQLAGGVNGK</sequence>